<feature type="compositionally biased region" description="Polar residues" evidence="1">
    <location>
        <begin position="37"/>
        <end position="55"/>
    </location>
</feature>
<feature type="region of interest" description="Disordered" evidence="1">
    <location>
        <begin position="94"/>
        <end position="120"/>
    </location>
</feature>
<feature type="compositionally biased region" description="Low complexity" evidence="1">
    <location>
        <begin position="58"/>
        <end position="73"/>
    </location>
</feature>
<evidence type="ECO:0008006" key="4">
    <source>
        <dbReference type="Google" id="ProtNLM"/>
    </source>
</evidence>
<sequence>MWSDARLSTVTQAASESTMTNWATTSKATSTPPAYANSRSSTSPSSGEDTPTATSDKPVGTVPTSSDTPTTSGINSMWLNWKNPHAVMDLCTEPESGSALEMRRQKNRESMRRSRQRQRDQLQLLRDAVVDLEQQYNSLRLRSDSSEKRRDANSASNRKYAEAVELSKQLGAENLYLKASIQYQASWKLELRRVMETTVALDEYTASTSAPPSPFPFKLEFMNEQEAESVFGFHPLSERDVKDTILQNTRSIKRVQHQLLSNNSDDTSDNEEEMADEVLGPIDRSELFGWDLRRRVRGSDMEFVFTKRFKKLSVSEIMQKAWVNEMQLKGAQMVKYDVQRLEMLQEVNTNAYVLGRDVQSPDETPVFRTTLLRYRMETTGEVPSDNSSLLHADDELGLDSNLRATGFVIGTQSLNPADTSGAKLLPERAGIDPAARLVWAELAHSIEMLQVSDRVTGEDKYVQVRWSGKNNYGSPFDAHRNAADMVTTLMRWELGTIAPALQLIPSSDDAEMHLATPPLRCSFAVTPRII</sequence>
<organism evidence="2 3">
    <name type="scientific">Phytophthora oleae</name>
    <dbReference type="NCBI Taxonomy" id="2107226"/>
    <lineage>
        <taxon>Eukaryota</taxon>
        <taxon>Sar</taxon>
        <taxon>Stramenopiles</taxon>
        <taxon>Oomycota</taxon>
        <taxon>Peronosporomycetes</taxon>
        <taxon>Peronosporales</taxon>
        <taxon>Peronosporaceae</taxon>
        <taxon>Phytophthora</taxon>
    </lineage>
</organism>
<evidence type="ECO:0000256" key="1">
    <source>
        <dbReference type="SAM" id="MobiDB-lite"/>
    </source>
</evidence>
<feature type="compositionally biased region" description="Basic and acidic residues" evidence="1">
    <location>
        <begin position="101"/>
        <end position="120"/>
    </location>
</feature>
<feature type="region of interest" description="Disordered" evidence="1">
    <location>
        <begin position="1"/>
        <end position="77"/>
    </location>
</feature>
<protein>
    <recommendedName>
        <fullName evidence="4">BZIP domain-containing protein</fullName>
    </recommendedName>
</protein>
<feature type="compositionally biased region" description="Low complexity" evidence="1">
    <location>
        <begin position="23"/>
        <end position="36"/>
    </location>
</feature>
<dbReference type="Proteomes" id="UP001632037">
    <property type="component" value="Unassembled WGS sequence"/>
</dbReference>
<proteinExistence type="predicted"/>
<dbReference type="AlphaFoldDB" id="A0ABD3FE39"/>
<feature type="compositionally biased region" description="Polar residues" evidence="1">
    <location>
        <begin position="1"/>
        <end position="22"/>
    </location>
</feature>
<keyword evidence="3" id="KW-1185">Reference proteome</keyword>
<reference evidence="2 3" key="1">
    <citation type="submission" date="2024-09" db="EMBL/GenBank/DDBJ databases">
        <title>Genome sequencing and assembly of Phytophthora oleae, isolate VK10A, causative agent of rot of olive drupes.</title>
        <authorList>
            <person name="Conti Taguali S."/>
            <person name="Riolo M."/>
            <person name="La Spada F."/>
            <person name="Cacciola S.O."/>
            <person name="Dionisio G."/>
        </authorList>
    </citation>
    <scope>NUCLEOTIDE SEQUENCE [LARGE SCALE GENOMIC DNA]</scope>
    <source>
        <strain evidence="2 3">VK10A</strain>
    </source>
</reference>
<gene>
    <name evidence="2" type="ORF">V7S43_011175</name>
</gene>
<evidence type="ECO:0000313" key="3">
    <source>
        <dbReference type="Proteomes" id="UP001632037"/>
    </source>
</evidence>
<accession>A0ABD3FE39</accession>
<dbReference type="EMBL" id="JBIMZQ010000026">
    <property type="protein sequence ID" value="KAL3663760.1"/>
    <property type="molecule type" value="Genomic_DNA"/>
</dbReference>
<name>A0ABD3FE39_9STRA</name>
<evidence type="ECO:0000313" key="2">
    <source>
        <dbReference type="EMBL" id="KAL3663760.1"/>
    </source>
</evidence>
<comment type="caution">
    <text evidence="2">The sequence shown here is derived from an EMBL/GenBank/DDBJ whole genome shotgun (WGS) entry which is preliminary data.</text>
</comment>